<comment type="subcellular location">
    <subcellularLocation>
        <location evidence="9">Cytoplasm</location>
    </subcellularLocation>
</comment>
<comment type="function">
    <text evidence="9">Catalyzes the conversion of the cyclic tetrahydrodipicolinate (THDP) into the acyclic N-succinyl-L-2-amino-6-oxopimelate using succinyl-CoA.</text>
</comment>
<evidence type="ECO:0000256" key="3">
    <source>
        <dbReference type="ARBA" id="ARBA00022679"/>
    </source>
</evidence>
<feature type="binding site" evidence="9">
    <location>
        <position position="284"/>
    </location>
    <ligand>
        <name>succinyl-CoA</name>
        <dbReference type="ChEBI" id="CHEBI:57292"/>
    </ligand>
</feature>
<keyword evidence="7 9" id="KW-0457">Lysine biosynthesis</keyword>
<keyword evidence="5 9" id="KW-0460">Magnesium</keyword>
<evidence type="ECO:0000256" key="5">
    <source>
        <dbReference type="ARBA" id="ARBA00022842"/>
    </source>
</evidence>
<evidence type="ECO:0000259" key="10">
    <source>
        <dbReference type="Pfam" id="PF14789"/>
    </source>
</evidence>
<proteinExistence type="inferred from homology"/>
<evidence type="ECO:0000313" key="11">
    <source>
        <dbReference type="EMBL" id="XDV56792.1"/>
    </source>
</evidence>
<dbReference type="GO" id="GO:0019877">
    <property type="term" value="P:diaminopimelate biosynthetic process"/>
    <property type="evidence" value="ECO:0007669"/>
    <property type="project" value="UniProtKB-UniRule"/>
</dbReference>
<dbReference type="GO" id="GO:0000287">
    <property type="term" value="F:magnesium ion binding"/>
    <property type="evidence" value="ECO:0007669"/>
    <property type="project" value="UniProtKB-UniRule"/>
</dbReference>
<organism evidence="11">
    <name type="scientific">Bradyrhizobium sp. LLZ17</name>
    <dbReference type="NCBI Taxonomy" id="3239388"/>
    <lineage>
        <taxon>Bacteria</taxon>
        <taxon>Pseudomonadati</taxon>
        <taxon>Pseudomonadota</taxon>
        <taxon>Alphaproteobacteria</taxon>
        <taxon>Hyphomicrobiales</taxon>
        <taxon>Nitrobacteraceae</taxon>
        <taxon>Bradyrhizobium</taxon>
    </lineage>
</organism>
<feature type="binding site" evidence="9">
    <location>
        <position position="223"/>
    </location>
    <ligand>
        <name>succinyl-CoA</name>
        <dbReference type="ChEBI" id="CHEBI:57292"/>
    </ligand>
</feature>
<feature type="binding site" evidence="9">
    <location>
        <position position="249"/>
    </location>
    <ligand>
        <name>succinyl-CoA</name>
        <dbReference type="ChEBI" id="CHEBI:57292"/>
    </ligand>
</feature>
<dbReference type="InterPro" id="IPR001451">
    <property type="entry name" value="Hexapep"/>
</dbReference>
<keyword evidence="6 9" id="KW-0220">Diaminopimelate biosynthesis</keyword>
<feature type="binding site" evidence="9">
    <location>
        <begin position="264"/>
        <end position="265"/>
    </location>
    <ligand>
        <name>succinyl-CoA</name>
        <dbReference type="ChEBI" id="CHEBI:57292"/>
    </ligand>
</feature>
<reference evidence="11" key="1">
    <citation type="submission" date="2024-08" db="EMBL/GenBank/DDBJ databases">
        <authorList>
            <person name="Chaddad Z."/>
            <person name="Lamrabet M."/>
            <person name="Bouhnik O."/>
            <person name="Alami S."/>
            <person name="Wipf D."/>
            <person name="Courty P.E."/>
            <person name="Missbah El Idrissi M."/>
        </authorList>
    </citation>
    <scope>NUCLEOTIDE SEQUENCE</scope>
    <source>
        <strain evidence="11">LLZ17</strain>
    </source>
</reference>
<evidence type="ECO:0000256" key="4">
    <source>
        <dbReference type="ARBA" id="ARBA00022723"/>
    </source>
</evidence>
<dbReference type="InterPro" id="IPR026586">
    <property type="entry name" value="Type2_DapD"/>
</dbReference>
<dbReference type="SUPFAM" id="SSF51161">
    <property type="entry name" value="Trimeric LpxA-like enzymes"/>
    <property type="match status" value="1"/>
</dbReference>
<accession>A0AB39XGA5</accession>
<dbReference type="InterPro" id="IPR038361">
    <property type="entry name" value="THDPS_M_sf"/>
</dbReference>
<evidence type="ECO:0000256" key="1">
    <source>
        <dbReference type="ARBA" id="ARBA00022490"/>
    </source>
</evidence>
<gene>
    <name evidence="9 11" type="primary">dapD</name>
    <name evidence="11" type="ORF">AB8Z38_29905</name>
</gene>
<dbReference type="HAMAP" id="MF_02122">
    <property type="entry name" value="DapD_type2"/>
    <property type="match status" value="1"/>
</dbReference>
<dbReference type="CDD" id="cd04649">
    <property type="entry name" value="LbH_THP_succinylT_putative"/>
    <property type="match status" value="1"/>
</dbReference>
<dbReference type="RefSeq" id="WP_369721239.1">
    <property type="nucleotide sequence ID" value="NZ_CP165734.1"/>
</dbReference>
<protein>
    <recommendedName>
        <fullName evidence="9">2,3,4,5-tetrahydropyridine-2,6-dicarboxylate N-succinyltransferase</fullName>
        <ecNumber evidence="9">2.3.1.117</ecNumber>
    </recommendedName>
    <alternativeName>
        <fullName evidence="9">Tetrahydrodipicolinate N-succinyltransferase</fullName>
        <shortName evidence="9">THDP succinyltransferase</shortName>
        <shortName evidence="9">THP succinyltransferase</shortName>
    </alternativeName>
    <alternativeName>
        <fullName evidence="9">Tetrahydropicolinate succinylase</fullName>
    </alternativeName>
</protein>
<dbReference type="Pfam" id="PF14602">
    <property type="entry name" value="Hexapep_2"/>
    <property type="match status" value="1"/>
</dbReference>
<feature type="binding site" evidence="9">
    <location>
        <position position="272"/>
    </location>
    <ligand>
        <name>succinyl-CoA</name>
        <dbReference type="ChEBI" id="CHEBI:57292"/>
    </ligand>
</feature>
<dbReference type="Pfam" id="PF14789">
    <property type="entry name" value="THDPS_M"/>
    <property type="match status" value="1"/>
</dbReference>
<comment type="catalytic activity">
    <reaction evidence="9">
        <text>(S)-2,3,4,5-tetrahydrodipicolinate + succinyl-CoA + H2O = (S)-2-succinylamino-6-oxoheptanedioate + CoA</text>
        <dbReference type="Rhea" id="RHEA:17325"/>
        <dbReference type="ChEBI" id="CHEBI:15377"/>
        <dbReference type="ChEBI" id="CHEBI:15685"/>
        <dbReference type="ChEBI" id="CHEBI:16845"/>
        <dbReference type="ChEBI" id="CHEBI:57287"/>
        <dbReference type="ChEBI" id="CHEBI:57292"/>
        <dbReference type="EC" id="2.3.1.117"/>
    </reaction>
</comment>
<dbReference type="GO" id="GO:0009089">
    <property type="term" value="P:lysine biosynthetic process via diaminopimelate"/>
    <property type="evidence" value="ECO:0007669"/>
    <property type="project" value="UniProtKB-UniRule"/>
</dbReference>
<comment type="subunit">
    <text evidence="9">Homotrimer.</text>
</comment>
<dbReference type="NCBIfam" id="TIGR03535">
    <property type="entry name" value="DapD_actino"/>
    <property type="match status" value="1"/>
</dbReference>
<feature type="binding site" evidence="9">
    <location>
        <position position="173"/>
    </location>
    <ligand>
        <name>Mg(2+)</name>
        <dbReference type="ChEBI" id="CHEBI:18420"/>
        <label>1</label>
        <note>ligand shared between trimeric partners</note>
    </ligand>
</feature>
<dbReference type="Gene3D" id="3.30.60.70">
    <property type="entry name" value="Trimeric LpxA-like enzymes"/>
    <property type="match status" value="1"/>
</dbReference>
<feature type="domain" description="2,3,4,5-tetrahydropyridine-2,6-dicarboxylate N-succinyltransferase middle" evidence="10">
    <location>
        <begin position="117"/>
        <end position="157"/>
    </location>
</feature>
<dbReference type="InterPro" id="IPR011004">
    <property type="entry name" value="Trimer_LpxA-like_sf"/>
</dbReference>
<keyword evidence="3 9" id="KW-0808">Transferase</keyword>
<evidence type="ECO:0000256" key="2">
    <source>
        <dbReference type="ARBA" id="ARBA00022605"/>
    </source>
</evidence>
<keyword evidence="8 9" id="KW-0012">Acyltransferase</keyword>
<dbReference type="InterPro" id="IPR032784">
    <property type="entry name" value="THDPS_M"/>
</dbReference>
<name>A0AB39XGA5_9BRAD</name>
<dbReference type="AlphaFoldDB" id="A0AB39XGA5"/>
<evidence type="ECO:0000256" key="7">
    <source>
        <dbReference type="ARBA" id="ARBA00023154"/>
    </source>
</evidence>
<dbReference type="EC" id="2.3.1.117" evidence="9"/>
<keyword evidence="4 9" id="KW-0479">Metal-binding</keyword>
<dbReference type="InterPro" id="IPR019875">
    <property type="entry name" value="DapD_actinobacteria"/>
</dbReference>
<keyword evidence="1 9" id="KW-0963">Cytoplasm</keyword>
<dbReference type="Gene3D" id="3.30.70.2010">
    <property type="match status" value="1"/>
</dbReference>
<dbReference type="GO" id="GO:0008666">
    <property type="term" value="F:2,3,4,5-tetrahydropyridine-2,6-dicarboxylate N-succinyltransferase activity"/>
    <property type="evidence" value="ECO:0007669"/>
    <property type="project" value="UniProtKB-UniRule"/>
</dbReference>
<evidence type="ECO:0000256" key="8">
    <source>
        <dbReference type="ARBA" id="ARBA00023315"/>
    </source>
</evidence>
<comment type="similarity">
    <text evidence="9">Belongs to the type 2 tetrahydrodipicolinate N-succinyltransferase family.</text>
</comment>
<dbReference type="Gene3D" id="2.160.10.10">
    <property type="entry name" value="Hexapeptide repeat proteins"/>
    <property type="match status" value="1"/>
</dbReference>
<feature type="binding site" evidence="9">
    <location>
        <begin position="297"/>
        <end position="300"/>
    </location>
    <ligand>
        <name>succinyl-CoA</name>
        <dbReference type="ChEBI" id="CHEBI:57292"/>
    </ligand>
</feature>
<keyword evidence="2 9" id="KW-0028">Amino-acid biosynthesis</keyword>
<evidence type="ECO:0000256" key="9">
    <source>
        <dbReference type="HAMAP-Rule" id="MF_02122"/>
    </source>
</evidence>
<feature type="binding site" evidence="9">
    <location>
        <position position="208"/>
    </location>
    <ligand>
        <name>succinyl-CoA</name>
        <dbReference type="ChEBI" id="CHEBI:57292"/>
    </ligand>
</feature>
<feature type="binding site" evidence="9">
    <location>
        <position position="190"/>
    </location>
    <ligand>
        <name>Mg(2+)</name>
        <dbReference type="ChEBI" id="CHEBI:18420"/>
        <label>2</label>
        <note>ligand shared between trimeric partners</note>
    </ligand>
</feature>
<comment type="pathway">
    <text evidence="9">Amino-acid biosynthesis; L-lysine biosynthesis via DAP pathway; LL-2,6-diaminopimelate from (S)-tetrahydrodipicolinate (succinylase route): step 1/3.</text>
</comment>
<feature type="binding site" evidence="9">
    <location>
        <position position="226"/>
    </location>
    <ligand>
        <name>succinyl-CoA</name>
        <dbReference type="ChEBI" id="CHEBI:57292"/>
    </ligand>
</feature>
<feature type="active site" description="Acyl-anhydride intermediate" evidence="9">
    <location>
        <position position="206"/>
    </location>
</feature>
<dbReference type="EMBL" id="CP165734">
    <property type="protein sequence ID" value="XDV56792.1"/>
    <property type="molecule type" value="Genomic_DNA"/>
</dbReference>
<evidence type="ECO:0000256" key="6">
    <source>
        <dbReference type="ARBA" id="ARBA00022915"/>
    </source>
</evidence>
<sequence length="323" mass="34179">MAIEQGGATGEGFATISSDGRVLDCWFLQLRLAAEANGPATARLTELEIKRALGEPAAGYARHDDVRNVDIVPIRTEIASLASAPVDVHDAYLRLHLLSHRLVEPNRLNLEGIFGVLPNVAWTTLGPCECSRVPEARMEARKRGLVFEVTGVDKFPRMTDYVTLADVRIADADRVRLGAYLAPGTTVMHEGFCNFNAGTLGHCMVEGRISAGVVVGSGSDVGGGASIMGTLSGGGKETIKVGERCLIGANAGIGISLGDDCVVEAGCYVTAGARILLEDGRVVKARELSGQTGLLFRRNSQSGALEASRRKPNWDGLNSQLHG</sequence>
<dbReference type="GO" id="GO:0005737">
    <property type="term" value="C:cytoplasm"/>
    <property type="evidence" value="ECO:0007669"/>
    <property type="project" value="UniProtKB-SubCell"/>
</dbReference>